<reference evidence="2" key="1">
    <citation type="submission" date="2014-11" db="EMBL/GenBank/DDBJ databases">
        <authorList>
            <person name="Amaro Gonzalez C."/>
        </authorList>
    </citation>
    <scope>NUCLEOTIDE SEQUENCE</scope>
</reference>
<evidence type="ECO:0000256" key="1">
    <source>
        <dbReference type="SAM" id="Phobius"/>
    </source>
</evidence>
<feature type="transmembrane region" description="Helical" evidence="1">
    <location>
        <begin position="6"/>
        <end position="23"/>
    </location>
</feature>
<evidence type="ECO:0000313" key="2">
    <source>
        <dbReference type="EMBL" id="JAH82715.1"/>
    </source>
</evidence>
<sequence length="25" mass="3089">MFLMPNCIALYCHILIFYLLCMFKF</sequence>
<reference evidence="2" key="2">
    <citation type="journal article" date="2015" name="Fish Shellfish Immunol.">
        <title>Early steps in the European eel (Anguilla anguilla)-Vibrio vulnificus interaction in the gills: Role of the RtxA13 toxin.</title>
        <authorList>
            <person name="Callol A."/>
            <person name="Pajuelo D."/>
            <person name="Ebbesson L."/>
            <person name="Teles M."/>
            <person name="MacKenzie S."/>
            <person name="Amaro C."/>
        </authorList>
    </citation>
    <scope>NUCLEOTIDE SEQUENCE</scope>
</reference>
<protein>
    <submittedName>
        <fullName evidence="2">Uncharacterized protein</fullName>
    </submittedName>
</protein>
<keyword evidence="1" id="KW-0812">Transmembrane</keyword>
<name>A0A0E9VZH7_ANGAN</name>
<dbReference type="EMBL" id="GBXM01025862">
    <property type="protein sequence ID" value="JAH82715.1"/>
    <property type="molecule type" value="Transcribed_RNA"/>
</dbReference>
<dbReference type="AlphaFoldDB" id="A0A0E9VZH7"/>
<keyword evidence="1" id="KW-1133">Transmembrane helix</keyword>
<keyword evidence="1" id="KW-0472">Membrane</keyword>
<proteinExistence type="predicted"/>
<organism evidence="2">
    <name type="scientific">Anguilla anguilla</name>
    <name type="common">European freshwater eel</name>
    <name type="synonym">Muraena anguilla</name>
    <dbReference type="NCBI Taxonomy" id="7936"/>
    <lineage>
        <taxon>Eukaryota</taxon>
        <taxon>Metazoa</taxon>
        <taxon>Chordata</taxon>
        <taxon>Craniata</taxon>
        <taxon>Vertebrata</taxon>
        <taxon>Euteleostomi</taxon>
        <taxon>Actinopterygii</taxon>
        <taxon>Neopterygii</taxon>
        <taxon>Teleostei</taxon>
        <taxon>Anguilliformes</taxon>
        <taxon>Anguillidae</taxon>
        <taxon>Anguilla</taxon>
    </lineage>
</organism>
<accession>A0A0E9VZH7</accession>